<name>A0AAW2HE02_9NEOP</name>
<accession>A0AAW2HE02</accession>
<evidence type="ECO:0000256" key="1">
    <source>
        <dbReference type="ARBA" id="ARBA00004479"/>
    </source>
</evidence>
<dbReference type="EMBL" id="JARGDH010000005">
    <property type="protein sequence ID" value="KAL0268079.1"/>
    <property type="molecule type" value="Genomic_DNA"/>
</dbReference>
<evidence type="ECO:0000256" key="2">
    <source>
        <dbReference type="ARBA" id="ARBA00022692"/>
    </source>
</evidence>
<evidence type="ECO:0000313" key="9">
    <source>
        <dbReference type="EMBL" id="KAL0268079.1"/>
    </source>
</evidence>
<dbReference type="InterPro" id="IPR013320">
    <property type="entry name" value="ConA-like_dom_sf"/>
</dbReference>
<dbReference type="Gene3D" id="2.60.120.200">
    <property type="match status" value="1"/>
</dbReference>
<dbReference type="PROSITE" id="PS51328">
    <property type="entry name" value="L_LECTIN_LIKE"/>
    <property type="match status" value="1"/>
</dbReference>
<dbReference type="GO" id="GO:0005789">
    <property type="term" value="C:endoplasmic reticulum membrane"/>
    <property type="evidence" value="ECO:0007669"/>
    <property type="project" value="TreeGrafter"/>
</dbReference>
<dbReference type="SUPFAM" id="SSF49899">
    <property type="entry name" value="Concanavalin A-like lectins/glucanases"/>
    <property type="match status" value="1"/>
</dbReference>
<comment type="subcellular location">
    <subcellularLocation>
        <location evidence="1">Membrane</location>
        <topology evidence="1">Single-pass type I membrane protein</topology>
    </subcellularLocation>
</comment>
<dbReference type="AlphaFoldDB" id="A0AAW2HE02"/>
<feature type="coiled-coil region" evidence="6">
    <location>
        <begin position="168"/>
        <end position="199"/>
    </location>
</feature>
<dbReference type="InterPro" id="IPR005052">
    <property type="entry name" value="Lectin_leg"/>
</dbReference>
<organism evidence="9">
    <name type="scientific">Menopon gallinae</name>
    <name type="common">poultry shaft louse</name>
    <dbReference type="NCBI Taxonomy" id="328185"/>
    <lineage>
        <taxon>Eukaryota</taxon>
        <taxon>Metazoa</taxon>
        <taxon>Ecdysozoa</taxon>
        <taxon>Arthropoda</taxon>
        <taxon>Hexapoda</taxon>
        <taxon>Insecta</taxon>
        <taxon>Pterygota</taxon>
        <taxon>Neoptera</taxon>
        <taxon>Paraneoptera</taxon>
        <taxon>Psocodea</taxon>
        <taxon>Troctomorpha</taxon>
        <taxon>Phthiraptera</taxon>
        <taxon>Amblycera</taxon>
        <taxon>Menoponidae</taxon>
        <taxon>Menopon</taxon>
    </lineage>
</organism>
<keyword evidence="2 7" id="KW-0812">Transmembrane</keyword>
<dbReference type="GO" id="GO:0005537">
    <property type="term" value="F:D-mannose binding"/>
    <property type="evidence" value="ECO:0007669"/>
    <property type="project" value="TreeGrafter"/>
</dbReference>
<evidence type="ECO:0000256" key="3">
    <source>
        <dbReference type="ARBA" id="ARBA00022729"/>
    </source>
</evidence>
<dbReference type="GO" id="GO:0005793">
    <property type="term" value="C:endoplasmic reticulum-Golgi intermediate compartment"/>
    <property type="evidence" value="ECO:0007669"/>
    <property type="project" value="TreeGrafter"/>
</dbReference>
<dbReference type="PANTHER" id="PTHR12223:SF28">
    <property type="entry name" value="LECTIN, MANNOSE BINDING 1 LIKE"/>
    <property type="match status" value="1"/>
</dbReference>
<evidence type="ECO:0000259" key="8">
    <source>
        <dbReference type="PROSITE" id="PS51328"/>
    </source>
</evidence>
<evidence type="ECO:0000256" key="5">
    <source>
        <dbReference type="ARBA" id="ARBA00023136"/>
    </source>
</evidence>
<dbReference type="GO" id="GO:0030134">
    <property type="term" value="C:COPII-coated ER to Golgi transport vesicle"/>
    <property type="evidence" value="ECO:0007669"/>
    <property type="project" value="TreeGrafter"/>
</dbReference>
<feature type="domain" description="L-type lectin-like" evidence="8">
    <location>
        <begin position="1"/>
        <end position="150"/>
    </location>
</feature>
<dbReference type="InterPro" id="IPR051136">
    <property type="entry name" value="Intracellular_Lectin-GPT"/>
</dbReference>
<comment type="caution">
    <text evidence="9">The sequence shown here is derived from an EMBL/GenBank/DDBJ whole genome shotgun (WGS) entry which is preliminary data.</text>
</comment>
<dbReference type="PANTHER" id="PTHR12223">
    <property type="entry name" value="VESICULAR MANNOSE-BINDING LECTIN"/>
    <property type="match status" value="1"/>
</dbReference>
<gene>
    <name evidence="9" type="ORF">PYX00_010151</name>
</gene>
<dbReference type="Pfam" id="PF03388">
    <property type="entry name" value="Lectin_leg-like"/>
    <property type="match status" value="1"/>
</dbReference>
<keyword evidence="5 7" id="KW-0472">Membrane</keyword>
<keyword evidence="3" id="KW-0732">Signal</keyword>
<reference evidence="9" key="1">
    <citation type="journal article" date="2024" name="Gigascience">
        <title>Chromosome-level genome of the poultry shaft louse Menopon gallinae provides insight into the host-switching and adaptive evolution of parasitic lice.</title>
        <authorList>
            <person name="Xu Y."/>
            <person name="Ma L."/>
            <person name="Liu S."/>
            <person name="Liang Y."/>
            <person name="Liu Q."/>
            <person name="He Z."/>
            <person name="Tian L."/>
            <person name="Duan Y."/>
            <person name="Cai W."/>
            <person name="Li H."/>
            <person name="Song F."/>
        </authorList>
    </citation>
    <scope>NUCLEOTIDE SEQUENCE</scope>
    <source>
        <strain evidence="9">Cailab_2023a</strain>
    </source>
</reference>
<dbReference type="GO" id="GO:0000139">
    <property type="term" value="C:Golgi membrane"/>
    <property type="evidence" value="ECO:0007669"/>
    <property type="project" value="TreeGrafter"/>
</dbReference>
<evidence type="ECO:0000256" key="6">
    <source>
        <dbReference type="SAM" id="Coils"/>
    </source>
</evidence>
<feature type="transmembrane region" description="Helical" evidence="7">
    <location>
        <begin position="368"/>
        <end position="390"/>
    </location>
</feature>
<keyword evidence="4 7" id="KW-1133">Transmembrane helix</keyword>
<proteinExistence type="predicted"/>
<protein>
    <recommendedName>
        <fullName evidence="8">L-type lectin-like domain-containing protein</fullName>
    </recommendedName>
</protein>
<sequence>MDLHFGTQQRKVIMKAPVFGSSDRWTGLGVIFDSFDNDNKHNNPYIMAVVNDGTKAFDHANDGNSQALAGCLRDFRNKPFPTRAKIEYYNNVLTVMFHNGMTQFNDERDYEVCLRHENVFLPEFGYFGLSAATGGLADDHDVIHFLTTSMHPPGVDTPSSQKFSPEEQQKLMQEYQEYQKKLQLQKEEYQREHPDIKKDKEGEFDEFFESDNQRELRQIFSGQSQIFDVLKDLHRKLDEVIGRQERTLSLISQQPVPVVPPGSPPGTAPQMIDTIKRHEVDMVLQNQNAILRVAGEIRGFVGDVHTRSEQILQNQARQPTAQVQSVGYDMASLVSEMRDGMNQVKQSLAGTVQRLAGTQNVPACQPCLSTTTFVVFIIIQLIVMLGYAVYRDRQEQQAKKFY</sequence>
<keyword evidence="6" id="KW-0175">Coiled coil</keyword>
<evidence type="ECO:0000256" key="4">
    <source>
        <dbReference type="ARBA" id="ARBA00022989"/>
    </source>
</evidence>
<evidence type="ECO:0000256" key="7">
    <source>
        <dbReference type="SAM" id="Phobius"/>
    </source>
</evidence>
<dbReference type="GO" id="GO:0006888">
    <property type="term" value="P:endoplasmic reticulum to Golgi vesicle-mediated transport"/>
    <property type="evidence" value="ECO:0007669"/>
    <property type="project" value="TreeGrafter"/>
</dbReference>